<evidence type="ECO:0000256" key="2">
    <source>
        <dbReference type="SAM" id="MobiDB-lite"/>
    </source>
</evidence>
<organism evidence="4 5">
    <name type="scientific">Babesia ovis</name>
    <dbReference type="NCBI Taxonomy" id="5869"/>
    <lineage>
        <taxon>Eukaryota</taxon>
        <taxon>Sar</taxon>
        <taxon>Alveolata</taxon>
        <taxon>Apicomplexa</taxon>
        <taxon>Aconoidasida</taxon>
        <taxon>Piroplasmida</taxon>
        <taxon>Babesiidae</taxon>
        <taxon>Babesia</taxon>
    </lineage>
</organism>
<reference evidence="4" key="1">
    <citation type="submission" date="2019-12" db="EMBL/GenBank/DDBJ databases">
        <title>Genome sequence of Babesia ovis.</title>
        <authorList>
            <person name="Yamagishi J."/>
            <person name="Sevinc F."/>
            <person name="Xuan X."/>
        </authorList>
    </citation>
    <scope>NUCLEOTIDE SEQUENCE</scope>
    <source>
        <strain evidence="4">Selcuk</strain>
    </source>
</reference>
<keyword evidence="5" id="KW-1185">Reference proteome</keyword>
<dbReference type="InterPro" id="IPR038772">
    <property type="entry name" value="Sph/SMPD2-like"/>
</dbReference>
<accession>A0A9W5WUA8</accession>
<evidence type="ECO:0000256" key="1">
    <source>
        <dbReference type="ARBA" id="ARBA00006335"/>
    </source>
</evidence>
<feature type="region of interest" description="Disordered" evidence="2">
    <location>
        <begin position="465"/>
        <end position="486"/>
    </location>
</feature>
<name>A0A9W5WUA8_BABOV</name>
<dbReference type="GO" id="GO:0004527">
    <property type="term" value="F:exonuclease activity"/>
    <property type="evidence" value="ECO:0007669"/>
    <property type="project" value="UniProtKB-KW"/>
</dbReference>
<keyword evidence="4" id="KW-0255">Endonuclease</keyword>
<feature type="region of interest" description="Disordered" evidence="2">
    <location>
        <begin position="1"/>
        <end position="31"/>
    </location>
</feature>
<dbReference type="EMBL" id="BLIY01000007">
    <property type="protein sequence ID" value="GFE53790.1"/>
    <property type="molecule type" value="Genomic_DNA"/>
</dbReference>
<feature type="compositionally biased region" description="Polar residues" evidence="2">
    <location>
        <begin position="476"/>
        <end position="486"/>
    </location>
</feature>
<evidence type="ECO:0000259" key="3">
    <source>
        <dbReference type="Pfam" id="PF03372"/>
    </source>
</evidence>
<comment type="caution">
    <text evidence="4">The sequence shown here is derived from an EMBL/GenBank/DDBJ whole genome shotgun (WGS) entry which is preliminary data.</text>
</comment>
<keyword evidence="4" id="KW-0378">Hydrolase</keyword>
<dbReference type="GO" id="GO:0004767">
    <property type="term" value="F:sphingomyelin phosphodiesterase activity"/>
    <property type="evidence" value="ECO:0007669"/>
    <property type="project" value="InterPro"/>
</dbReference>
<feature type="domain" description="Endonuclease/exonuclease/phosphatase" evidence="3">
    <location>
        <begin position="237"/>
        <end position="436"/>
    </location>
</feature>
<gene>
    <name evidence="4" type="ORF">BaOVIS_011940</name>
</gene>
<dbReference type="PANTHER" id="PTHR16320:SF1">
    <property type="entry name" value="SPHINGOMYELINASE DDB_G0288017"/>
    <property type="match status" value="1"/>
</dbReference>
<dbReference type="Gene3D" id="3.60.10.10">
    <property type="entry name" value="Endonuclease/exonuclease/phosphatase"/>
    <property type="match status" value="1"/>
</dbReference>
<dbReference type="InterPro" id="IPR005135">
    <property type="entry name" value="Endo/exonuclease/phosphatase"/>
</dbReference>
<keyword evidence="4" id="KW-0269">Exonuclease</keyword>
<evidence type="ECO:0000313" key="4">
    <source>
        <dbReference type="EMBL" id="GFE53790.1"/>
    </source>
</evidence>
<sequence>MESDAVTHKSYRIKPDSNGYNRGGSKLYDPRKGSAYARLSKTHELKLKQYEEQKNGFRLATPFPVCVNGSNSNSFCDVGTISFGDSSDAWMHESSMELQTYGSHGSVKSVTRGRNQLLYTTSTSIGSAAGLKELQPTVSLPVRWDNSGTEEAETQEKELRAVSYRETTPFERRIQVPYLNEFRDPVKVRKRPTERWECGVAQTPKAKQPILIESFRNSKLPSFRASKDLTQSFSMLTFNAGLLEVRMLGLQMYQNPGYTEKRLKCVPSEIRKANADVVAFQEVYSNYHAQYIMRELKDLYPYSVRDECTPVSEDFEHLYDKSMKNKKRGIGMFHSGLLFLSKFPILCAKFHAWNVVTHLEALLANKGYLEIFVNIPAIGKVAFYNIHMASASVNPESTHVENVRNEEIKQLLKTTERACRLGFAPIIIGDLNAAPNNCASNYMSFIHGGWTDAYVLSRQKTKTRKAMERRGRLLQKRSTSTMSSPSFKESIGVENVFGDNKSQKPQLEKVTVMSNVPRSRSGEFLKTTNWSVMERSAWSRFMRRFRLHRNERHRRDDTTWQCVKAYYPHGDSLSLRVIQYHSLDKRRTRRSKKMDKLQKHMQKNKLRVSVKAPCLENREGKTAKTFKERCTELLRKSKSFWTAEHKAASHSTPMPSTRIRFGLNPNEVYFLVRNPSMKLKAPRVRRFYWWSRRRNFMDVTWDPRNPLNMHGPHAGCSGLRCDYIFLPPQPIAGILHSFTPSAGEILFREPIVMIDKVGSAYNCLCSTFTSMKKVMLVTLSDHYGLKITMVRKNVVRKDGLESSMPRHCRSI</sequence>
<keyword evidence="4" id="KW-0540">Nuclease</keyword>
<dbReference type="OrthoDB" id="387657at2759"/>
<dbReference type="InterPro" id="IPR036691">
    <property type="entry name" value="Endo/exonu/phosph_ase_sf"/>
</dbReference>
<dbReference type="AlphaFoldDB" id="A0A9W5WUA8"/>
<evidence type="ECO:0000313" key="5">
    <source>
        <dbReference type="Proteomes" id="UP001057455"/>
    </source>
</evidence>
<dbReference type="Pfam" id="PF03372">
    <property type="entry name" value="Exo_endo_phos"/>
    <property type="match status" value="1"/>
</dbReference>
<dbReference type="PANTHER" id="PTHR16320">
    <property type="entry name" value="SPHINGOMYELINASE FAMILY MEMBER"/>
    <property type="match status" value="1"/>
</dbReference>
<dbReference type="Proteomes" id="UP001057455">
    <property type="component" value="Unassembled WGS sequence"/>
</dbReference>
<dbReference type="GO" id="GO:0005737">
    <property type="term" value="C:cytoplasm"/>
    <property type="evidence" value="ECO:0007669"/>
    <property type="project" value="TreeGrafter"/>
</dbReference>
<dbReference type="SUPFAM" id="SSF56219">
    <property type="entry name" value="DNase I-like"/>
    <property type="match status" value="1"/>
</dbReference>
<proteinExistence type="inferred from homology"/>
<protein>
    <submittedName>
        <fullName evidence="4">Endonuclease exonuclease phosphatase family protein</fullName>
    </submittedName>
</protein>
<comment type="similarity">
    <text evidence="1">Belongs to the neutral sphingomyelinase family.</text>
</comment>
<dbReference type="GO" id="GO:0004519">
    <property type="term" value="F:endonuclease activity"/>
    <property type="evidence" value="ECO:0007669"/>
    <property type="project" value="UniProtKB-KW"/>
</dbReference>